<dbReference type="Proteomes" id="UP001319080">
    <property type="component" value="Unassembled WGS sequence"/>
</dbReference>
<proteinExistence type="predicted"/>
<feature type="signal peptide" evidence="1">
    <location>
        <begin position="1"/>
        <end position="29"/>
    </location>
</feature>
<gene>
    <name evidence="2" type="ORF">KK062_23060</name>
</gene>
<feature type="chain" id="PRO_5043025869" evidence="1">
    <location>
        <begin position="30"/>
        <end position="66"/>
    </location>
</feature>
<evidence type="ECO:0000256" key="1">
    <source>
        <dbReference type="SAM" id="SignalP"/>
    </source>
</evidence>
<accession>A0AAP2E431</accession>
<evidence type="ECO:0000313" key="3">
    <source>
        <dbReference type="Proteomes" id="UP001319080"/>
    </source>
</evidence>
<protein>
    <submittedName>
        <fullName evidence="2">Uncharacterized protein</fullName>
    </submittedName>
</protein>
<organism evidence="2 3">
    <name type="scientific">Dawidia cretensis</name>
    <dbReference type="NCBI Taxonomy" id="2782350"/>
    <lineage>
        <taxon>Bacteria</taxon>
        <taxon>Pseudomonadati</taxon>
        <taxon>Bacteroidota</taxon>
        <taxon>Cytophagia</taxon>
        <taxon>Cytophagales</taxon>
        <taxon>Chryseotaleaceae</taxon>
        <taxon>Dawidia</taxon>
    </lineage>
</organism>
<dbReference type="AlphaFoldDB" id="A0AAP2E431"/>
<keyword evidence="3" id="KW-1185">Reference proteome</keyword>
<keyword evidence="1" id="KW-0732">Signal</keyword>
<evidence type="ECO:0000313" key="2">
    <source>
        <dbReference type="EMBL" id="MBT1711142.1"/>
    </source>
</evidence>
<reference evidence="2 3" key="1">
    <citation type="submission" date="2021-05" db="EMBL/GenBank/DDBJ databases">
        <title>A Polyphasic approach of four new species of the genus Ohtaekwangia: Ohtaekwangia histidinii sp. nov., Ohtaekwangia cretensis sp. nov., Ohtaekwangia indiensis sp. nov., Ohtaekwangia reichenbachii sp. nov. from diverse environment.</title>
        <authorList>
            <person name="Octaviana S."/>
        </authorList>
    </citation>
    <scope>NUCLEOTIDE SEQUENCE [LARGE SCALE GENOMIC DNA]</scope>
    <source>
        <strain evidence="2 3">PWU5</strain>
    </source>
</reference>
<sequence>MNIKKQFRKRCLLVGTCLGVIVIALNITAEDEPKKTVSVEPQLLQAKTTYTAEPMQRNTFRVKGVR</sequence>
<dbReference type="EMBL" id="JAHESE010000029">
    <property type="protein sequence ID" value="MBT1711142.1"/>
    <property type="molecule type" value="Genomic_DNA"/>
</dbReference>
<comment type="caution">
    <text evidence="2">The sequence shown here is derived from an EMBL/GenBank/DDBJ whole genome shotgun (WGS) entry which is preliminary data.</text>
</comment>
<name>A0AAP2E431_9BACT</name>
<dbReference type="RefSeq" id="WP_254086717.1">
    <property type="nucleotide sequence ID" value="NZ_JAHESE010000029.1"/>
</dbReference>